<proteinExistence type="predicted"/>
<evidence type="ECO:0000313" key="1">
    <source>
        <dbReference type="EMBL" id="KAK8220031.1"/>
    </source>
</evidence>
<accession>A0ACC3SND8</accession>
<sequence length="563" mass="61564">MPTNEEHKASEVVIQSLLNAGVHTILGIPGAKIDAVFNGLMDHPEIKLIVCRHEQNMAFIAQAMGRITGRPGVCIATSGPGTSNLVTALLTANTEGDPVVALCGAVPQAMSLKRTHQSFKAVETLTPVTKKTVGVEHPDQVAEVMVDVFRVASSHPKGATAVCLPQNIMNTGVSKFSAFQESAFTPALYGGAAKRYVDQAIELLQQAHRPVLFLGARASHGPAVAAIHKFLKTYPLPVVETFQAAGALSEEMLNLFCGRVGLFRNQPGDKVLANADLILSVGYDPTEYEPPNWNPTRRHNIVHMDYESCDYEAHYEPKVELLGSIVENMGRLTEWAEESGAGGSRTPFSHFTEELVAWKKSPKAQEQPGEPVHPIHFIRLLRERLSHDTVVTCDIGSVYIWMSRFFQSYQARTFLVSDGQQTLGVGLPWAIGASLVQDPPCSKKVVSVSGDGGFMFSSQELSTAVQQKCNITQFIFNDDSYNMVEFQEVAKYGRSSGVELGGVDFVKFAEAFGAKGFRVLKSEDMQSVMEEALAYDGVSIVDIRIDYRDNDALMTNVIQDHQN</sequence>
<comment type="caution">
    <text evidence="1">The sequence shown here is derived from an EMBL/GenBank/DDBJ whole genome shotgun (WGS) entry which is preliminary data.</text>
</comment>
<name>A0ACC3SND8_9PEZI</name>
<gene>
    <name evidence="1" type="ORF">M8818_000447</name>
</gene>
<evidence type="ECO:0000313" key="2">
    <source>
        <dbReference type="Proteomes" id="UP001320706"/>
    </source>
</evidence>
<dbReference type="Proteomes" id="UP001320706">
    <property type="component" value="Unassembled WGS sequence"/>
</dbReference>
<dbReference type="EMBL" id="JAMKPW020000002">
    <property type="protein sequence ID" value="KAK8220031.1"/>
    <property type="molecule type" value="Genomic_DNA"/>
</dbReference>
<protein>
    <submittedName>
        <fullName evidence="1">Uncharacterized protein</fullName>
    </submittedName>
</protein>
<keyword evidence="2" id="KW-1185">Reference proteome</keyword>
<organism evidence="1 2">
    <name type="scientific">Zalaria obscura</name>
    <dbReference type="NCBI Taxonomy" id="2024903"/>
    <lineage>
        <taxon>Eukaryota</taxon>
        <taxon>Fungi</taxon>
        <taxon>Dikarya</taxon>
        <taxon>Ascomycota</taxon>
        <taxon>Pezizomycotina</taxon>
        <taxon>Dothideomycetes</taxon>
        <taxon>Dothideomycetidae</taxon>
        <taxon>Dothideales</taxon>
        <taxon>Zalariaceae</taxon>
        <taxon>Zalaria</taxon>
    </lineage>
</organism>
<reference evidence="1" key="1">
    <citation type="submission" date="2024-02" db="EMBL/GenBank/DDBJ databases">
        <title>Metagenome Assembled Genome of Zalaria obscura JY119.</title>
        <authorList>
            <person name="Vighnesh L."/>
            <person name="Jagadeeshwari U."/>
            <person name="Venkata Ramana C."/>
            <person name="Sasikala C."/>
        </authorList>
    </citation>
    <scope>NUCLEOTIDE SEQUENCE</scope>
    <source>
        <strain evidence="1">JY119</strain>
    </source>
</reference>